<dbReference type="InterPro" id="IPR050580">
    <property type="entry name" value="2H_phosphoesterase_YjcG-like"/>
</dbReference>
<dbReference type="GO" id="GO:0016874">
    <property type="term" value="F:ligase activity"/>
    <property type="evidence" value="ECO:0007669"/>
    <property type="project" value="UniProtKB-KW"/>
</dbReference>
<keyword evidence="2" id="KW-1185">Reference proteome</keyword>
<dbReference type="Pfam" id="PF13563">
    <property type="entry name" value="2_5_RNA_ligase2"/>
    <property type="match status" value="1"/>
</dbReference>
<gene>
    <name evidence="1" type="ORF">NDM98_21760</name>
</gene>
<reference evidence="1" key="1">
    <citation type="submission" date="2022-06" db="EMBL/GenBank/DDBJ databases">
        <title>Alkalicoccobacillus porphyridii sp. nov., isolated from a marine red alga, Porphyridium purpureum and reclassification of Shouchella plakortidis and Shouchella gibsonii as Alkalicoccobacillus plakortidis comb. nov. and Alkalicoccobacillus gibsonii comb. nov.</title>
        <authorList>
            <person name="Kim K.H."/>
            <person name="Lee J.K."/>
            <person name="Han D.M."/>
            <person name="Baek J.H."/>
            <person name="Jeon C.O."/>
        </authorList>
    </citation>
    <scope>NUCLEOTIDE SEQUENCE</scope>
    <source>
        <strain evidence="1">DSM 19153</strain>
    </source>
</reference>
<organism evidence="1 2">
    <name type="scientific">Alkalicoccobacillus plakortidis</name>
    <dbReference type="NCBI Taxonomy" id="444060"/>
    <lineage>
        <taxon>Bacteria</taxon>
        <taxon>Bacillati</taxon>
        <taxon>Bacillota</taxon>
        <taxon>Bacilli</taxon>
        <taxon>Bacillales</taxon>
        <taxon>Bacillaceae</taxon>
        <taxon>Alkalicoccobacillus</taxon>
    </lineage>
</organism>
<dbReference type="InterPro" id="IPR009097">
    <property type="entry name" value="Cyclic_Pdiesterase"/>
</dbReference>
<proteinExistence type="predicted"/>
<name>A0ABT0XPG3_9BACI</name>
<keyword evidence="1" id="KW-0436">Ligase</keyword>
<dbReference type="PANTHER" id="PTHR40037">
    <property type="entry name" value="PHOSPHOESTERASE YJCG-RELATED"/>
    <property type="match status" value="1"/>
</dbReference>
<dbReference type="SUPFAM" id="SSF55144">
    <property type="entry name" value="LigT-like"/>
    <property type="match status" value="1"/>
</dbReference>
<dbReference type="Gene3D" id="3.90.1140.10">
    <property type="entry name" value="Cyclic phosphodiesterase"/>
    <property type="match status" value="1"/>
</dbReference>
<evidence type="ECO:0000313" key="1">
    <source>
        <dbReference type="EMBL" id="MCM2677784.1"/>
    </source>
</evidence>
<dbReference type="EMBL" id="JAMQJY010000006">
    <property type="protein sequence ID" value="MCM2677784.1"/>
    <property type="molecule type" value="Genomic_DNA"/>
</dbReference>
<sequence>MTYGIALFPSKELQDEANSFRKRFDSHYASIPPHITLTDPFEVDEEKRSTYIDSLESVASEQPPVVIEIYKADSFIPLYHKVFLKIREHETLLTLHQKLHSPPFSSEMAHTFVPHITIAQDLPKAENDDLIGQLKMSGFSHSEIISEFHLIQAARGWSLEYCEDV</sequence>
<comment type="caution">
    <text evidence="1">The sequence shown here is derived from an EMBL/GenBank/DDBJ whole genome shotgun (WGS) entry which is preliminary data.</text>
</comment>
<evidence type="ECO:0000313" key="2">
    <source>
        <dbReference type="Proteomes" id="UP001203665"/>
    </source>
</evidence>
<dbReference type="NCBIfam" id="NF010223">
    <property type="entry name" value="PRK13679.1"/>
    <property type="match status" value="1"/>
</dbReference>
<dbReference type="Proteomes" id="UP001203665">
    <property type="component" value="Unassembled WGS sequence"/>
</dbReference>
<dbReference type="RefSeq" id="WP_251611584.1">
    <property type="nucleotide sequence ID" value="NZ_JAMQJY010000006.1"/>
</dbReference>
<protein>
    <submittedName>
        <fullName evidence="1">2'-5' RNA ligase family protein</fullName>
    </submittedName>
</protein>
<accession>A0ABT0XPG3</accession>
<dbReference type="PANTHER" id="PTHR40037:SF1">
    <property type="entry name" value="PHOSPHOESTERASE SAOUHSC_00951-RELATED"/>
    <property type="match status" value="1"/>
</dbReference>